<gene>
    <name evidence="5" type="ORF">Pan44_26180</name>
</gene>
<dbReference type="InParanoid" id="A0A517SEN3"/>
<evidence type="ECO:0000313" key="6">
    <source>
        <dbReference type="Proteomes" id="UP000315700"/>
    </source>
</evidence>
<proteinExistence type="predicted"/>
<evidence type="ECO:0000256" key="3">
    <source>
        <dbReference type="ARBA" id="ARBA00023014"/>
    </source>
</evidence>
<dbReference type="Pfam" id="PF00037">
    <property type="entry name" value="Fer4"/>
    <property type="match status" value="1"/>
</dbReference>
<dbReference type="OrthoDB" id="9804603at2"/>
<keyword evidence="2" id="KW-0408">Iron</keyword>
<dbReference type="InterPro" id="IPR017896">
    <property type="entry name" value="4Fe4S_Fe-S-bd"/>
</dbReference>
<dbReference type="PROSITE" id="PS00198">
    <property type="entry name" value="4FE4S_FER_1"/>
    <property type="match status" value="1"/>
</dbReference>
<dbReference type="RefSeq" id="WP_145030430.1">
    <property type="nucleotide sequence ID" value="NZ_CP036271.1"/>
</dbReference>
<sequence length="206" mass="23777">MTIAVDEYFRTRKDDRKKETRYLNVINKDSCTSCQSCATVCPVDCIYEVPSAIPGQSYHQIDTSRCIGCQMCYRSPNDSNDHYTLTICPWNAIDMLHNPNVSPDAVSLLAPYWQGSEAALPWGKLEEYGYQLFLEGQVYLPTGRQDLIDHVEWFTRPDWLYSEEGETVPIARLAGRDETKVKYVATPEGRDLLDCIFPEWKRIWMD</sequence>
<evidence type="ECO:0000313" key="5">
    <source>
        <dbReference type="EMBL" id="QDT54585.1"/>
    </source>
</evidence>
<dbReference type="GO" id="GO:0046872">
    <property type="term" value="F:metal ion binding"/>
    <property type="evidence" value="ECO:0007669"/>
    <property type="project" value="UniProtKB-KW"/>
</dbReference>
<dbReference type="SUPFAM" id="SSF54862">
    <property type="entry name" value="4Fe-4S ferredoxins"/>
    <property type="match status" value="1"/>
</dbReference>
<evidence type="ECO:0000259" key="4">
    <source>
        <dbReference type="PROSITE" id="PS51379"/>
    </source>
</evidence>
<dbReference type="EMBL" id="CP036271">
    <property type="protein sequence ID" value="QDT54585.1"/>
    <property type="molecule type" value="Genomic_DNA"/>
</dbReference>
<accession>A0A517SEN3</accession>
<keyword evidence="1" id="KW-0479">Metal-binding</keyword>
<keyword evidence="3" id="KW-0411">Iron-sulfur</keyword>
<dbReference type="KEGG" id="ccos:Pan44_26180"/>
<dbReference type="InterPro" id="IPR017900">
    <property type="entry name" value="4Fe4S_Fe_S_CS"/>
</dbReference>
<dbReference type="Proteomes" id="UP000315700">
    <property type="component" value="Chromosome"/>
</dbReference>
<protein>
    <submittedName>
        <fullName evidence="5">NADH dehydrogenase subunit I</fullName>
    </submittedName>
</protein>
<evidence type="ECO:0000256" key="2">
    <source>
        <dbReference type="ARBA" id="ARBA00023004"/>
    </source>
</evidence>
<name>A0A517SEN3_9PLAN</name>
<dbReference type="Gene3D" id="3.30.70.20">
    <property type="match status" value="1"/>
</dbReference>
<dbReference type="AlphaFoldDB" id="A0A517SEN3"/>
<organism evidence="5 6">
    <name type="scientific">Caulifigura coniformis</name>
    <dbReference type="NCBI Taxonomy" id="2527983"/>
    <lineage>
        <taxon>Bacteria</taxon>
        <taxon>Pseudomonadati</taxon>
        <taxon>Planctomycetota</taxon>
        <taxon>Planctomycetia</taxon>
        <taxon>Planctomycetales</taxon>
        <taxon>Planctomycetaceae</taxon>
        <taxon>Caulifigura</taxon>
    </lineage>
</organism>
<reference evidence="5 6" key="1">
    <citation type="submission" date="2019-02" db="EMBL/GenBank/DDBJ databases">
        <title>Deep-cultivation of Planctomycetes and their phenomic and genomic characterization uncovers novel biology.</title>
        <authorList>
            <person name="Wiegand S."/>
            <person name="Jogler M."/>
            <person name="Boedeker C."/>
            <person name="Pinto D."/>
            <person name="Vollmers J."/>
            <person name="Rivas-Marin E."/>
            <person name="Kohn T."/>
            <person name="Peeters S.H."/>
            <person name="Heuer A."/>
            <person name="Rast P."/>
            <person name="Oberbeckmann S."/>
            <person name="Bunk B."/>
            <person name="Jeske O."/>
            <person name="Meyerdierks A."/>
            <person name="Storesund J.E."/>
            <person name="Kallscheuer N."/>
            <person name="Luecker S."/>
            <person name="Lage O.M."/>
            <person name="Pohl T."/>
            <person name="Merkel B.J."/>
            <person name="Hornburger P."/>
            <person name="Mueller R.-W."/>
            <person name="Bruemmer F."/>
            <person name="Labrenz M."/>
            <person name="Spormann A.M."/>
            <person name="Op den Camp H."/>
            <person name="Overmann J."/>
            <person name="Amann R."/>
            <person name="Jetten M.S.M."/>
            <person name="Mascher T."/>
            <person name="Medema M.H."/>
            <person name="Devos D.P."/>
            <person name="Kaster A.-K."/>
            <person name="Ovreas L."/>
            <person name="Rohde M."/>
            <person name="Galperin M.Y."/>
            <person name="Jogler C."/>
        </authorList>
    </citation>
    <scope>NUCLEOTIDE SEQUENCE [LARGE SCALE GENOMIC DNA]</scope>
    <source>
        <strain evidence="5 6">Pan44</strain>
    </source>
</reference>
<dbReference type="GO" id="GO:0051536">
    <property type="term" value="F:iron-sulfur cluster binding"/>
    <property type="evidence" value="ECO:0007669"/>
    <property type="project" value="UniProtKB-KW"/>
</dbReference>
<feature type="domain" description="4Fe-4S ferredoxin-type" evidence="4">
    <location>
        <begin position="22"/>
        <end position="51"/>
    </location>
</feature>
<dbReference type="PROSITE" id="PS51379">
    <property type="entry name" value="4FE4S_FER_2"/>
    <property type="match status" value="1"/>
</dbReference>
<keyword evidence="6" id="KW-1185">Reference proteome</keyword>
<evidence type="ECO:0000256" key="1">
    <source>
        <dbReference type="ARBA" id="ARBA00022723"/>
    </source>
</evidence>